<dbReference type="NCBIfam" id="NF041278">
    <property type="entry name" value="CmcJ_NvfI_EfuI"/>
    <property type="match status" value="1"/>
</dbReference>
<accession>A0ABT1WID5</accession>
<dbReference type="PANTHER" id="PTHR34598:SF3">
    <property type="entry name" value="OXIDOREDUCTASE AN1597"/>
    <property type="match status" value="1"/>
</dbReference>
<reference evidence="1 2" key="1">
    <citation type="submission" date="2022-07" db="EMBL/GenBank/DDBJ databases">
        <authorList>
            <person name="Xamxidin M."/>
            <person name="Wu M."/>
        </authorList>
    </citation>
    <scope>NUCLEOTIDE SEQUENCE [LARGE SCALE GENOMIC DNA]</scope>
    <source>
        <strain evidence="1 2">NBRC 111650</strain>
    </source>
</reference>
<dbReference type="Proteomes" id="UP001204142">
    <property type="component" value="Unassembled WGS sequence"/>
</dbReference>
<keyword evidence="2" id="KW-1185">Reference proteome</keyword>
<comment type="caution">
    <text evidence="1">The sequence shown here is derived from an EMBL/GenBank/DDBJ whole genome shotgun (WGS) entry which is preliminary data.</text>
</comment>
<evidence type="ECO:0000313" key="1">
    <source>
        <dbReference type="EMBL" id="MCQ8896482.1"/>
    </source>
</evidence>
<sequence>MKTDIGQDTQAPIHYLGVSAASAAVSMLTGDVMGEDRNPFRTRLEWVTDCRPWAKRPRLLTHGWTWAAIEPVVLDASDLPQRHSVQAIEGLAQRLTQAQRVQVFDAAVRRVQTVDSAPGIGRDSRMPTPQSVQLAHCDYTPDSGRACIERNTTWDTNAGRVWIVNVWVPLNGRVTNPPLAIGVPAAQGLHTGPCQLVYADRTGVMHLVKDSSRLHWCYVHGLDVDEALVFKTFDSTPGAGTWVSTPHSAFWNGKDTLEPLRHSIEFRCAVQWLD</sequence>
<name>A0ABT1WID5_9BURK</name>
<evidence type="ECO:0000313" key="2">
    <source>
        <dbReference type="Proteomes" id="UP001204142"/>
    </source>
</evidence>
<gene>
    <name evidence="1" type="ORF">NQT62_08565</name>
</gene>
<dbReference type="EMBL" id="JANIGO010000002">
    <property type="protein sequence ID" value="MCQ8896482.1"/>
    <property type="molecule type" value="Genomic_DNA"/>
</dbReference>
<dbReference type="RefSeq" id="WP_256764260.1">
    <property type="nucleotide sequence ID" value="NZ_JANIGO010000002.1"/>
</dbReference>
<dbReference type="InterPro" id="IPR044053">
    <property type="entry name" value="AsaB-like"/>
</dbReference>
<organism evidence="1 2">
    <name type="scientific">Limnobacter humi</name>
    <dbReference type="NCBI Taxonomy" id="1778671"/>
    <lineage>
        <taxon>Bacteria</taxon>
        <taxon>Pseudomonadati</taxon>
        <taxon>Pseudomonadota</taxon>
        <taxon>Betaproteobacteria</taxon>
        <taxon>Burkholderiales</taxon>
        <taxon>Burkholderiaceae</taxon>
        <taxon>Limnobacter</taxon>
    </lineage>
</organism>
<proteinExistence type="predicted"/>
<dbReference type="PANTHER" id="PTHR34598">
    <property type="entry name" value="BLL6449 PROTEIN"/>
    <property type="match status" value="1"/>
</dbReference>
<protein>
    <submittedName>
        <fullName evidence="1">Uncharacterized protein</fullName>
    </submittedName>
</protein>